<protein>
    <submittedName>
        <fullName evidence="1">ABC-type cobalamin/Fe3+-siderophores transport system ATPase subunit</fullName>
    </submittedName>
</protein>
<keyword evidence="2" id="KW-1185">Reference proteome</keyword>
<name>A0ABS4YRE6_9MICC</name>
<sequence>MQLQDSQIHAGKLALSAGRGPVYGPLTFDLDGGLTVLRGDPGSGRTSLLLTLAGRMKHDAGSLTVGGLPLPRSLRAVQKATAIAGFDGIDELEESVTVAAALRERQAWLSPWWQVVRTPNDVAVAALCADVFGAEPIPRADAVIWDLDETQHFLLRVTLALMSAPAILFVDDVEQLRSTEGRAAVWERLAHISRGSTAVVVSASSWDAQLWAELDIAPALVDLNESRARGAAEAAEAAGSGTADEDLAETDPATASLVKELIP</sequence>
<accession>A0ABS4YRE6</accession>
<dbReference type="InterPro" id="IPR027417">
    <property type="entry name" value="P-loop_NTPase"/>
</dbReference>
<gene>
    <name evidence="1" type="ORF">JOF48_000161</name>
</gene>
<dbReference type="CDD" id="cd00267">
    <property type="entry name" value="ABC_ATPase"/>
    <property type="match status" value="1"/>
</dbReference>
<dbReference type="SUPFAM" id="SSF52540">
    <property type="entry name" value="P-loop containing nucleoside triphosphate hydrolases"/>
    <property type="match status" value="1"/>
</dbReference>
<comment type="caution">
    <text evidence="1">The sequence shown here is derived from an EMBL/GenBank/DDBJ whole genome shotgun (WGS) entry which is preliminary data.</text>
</comment>
<reference evidence="1 2" key="1">
    <citation type="submission" date="2021-03" db="EMBL/GenBank/DDBJ databases">
        <title>Sequencing the genomes of 1000 actinobacteria strains.</title>
        <authorList>
            <person name="Klenk H.-P."/>
        </authorList>
    </citation>
    <scope>NUCLEOTIDE SEQUENCE [LARGE SCALE GENOMIC DNA]</scope>
    <source>
        <strain evidence="1 2">DSM 16005</strain>
    </source>
</reference>
<proteinExistence type="predicted"/>
<dbReference type="Gene3D" id="3.40.50.300">
    <property type="entry name" value="P-loop containing nucleotide triphosphate hydrolases"/>
    <property type="match status" value="1"/>
</dbReference>
<dbReference type="RefSeq" id="WP_209676435.1">
    <property type="nucleotide sequence ID" value="NZ_JAGIOI010000001.1"/>
</dbReference>
<organism evidence="1 2">
    <name type="scientific">Arthrobacter stackebrandtii</name>
    <dbReference type="NCBI Taxonomy" id="272161"/>
    <lineage>
        <taxon>Bacteria</taxon>
        <taxon>Bacillati</taxon>
        <taxon>Actinomycetota</taxon>
        <taxon>Actinomycetes</taxon>
        <taxon>Micrococcales</taxon>
        <taxon>Micrococcaceae</taxon>
        <taxon>Arthrobacter</taxon>
    </lineage>
</organism>
<dbReference type="EMBL" id="JAGIOI010000001">
    <property type="protein sequence ID" value="MBP2411362.1"/>
    <property type="molecule type" value="Genomic_DNA"/>
</dbReference>
<evidence type="ECO:0000313" key="2">
    <source>
        <dbReference type="Proteomes" id="UP000711614"/>
    </source>
</evidence>
<evidence type="ECO:0000313" key="1">
    <source>
        <dbReference type="EMBL" id="MBP2411362.1"/>
    </source>
</evidence>
<dbReference type="Proteomes" id="UP000711614">
    <property type="component" value="Unassembled WGS sequence"/>
</dbReference>